<name>A0A1H3Q2Q5_9PSEU</name>
<feature type="domain" description="LysM" evidence="1">
    <location>
        <begin position="102"/>
        <end position="151"/>
    </location>
</feature>
<dbReference type="Proteomes" id="UP000199515">
    <property type="component" value="Unassembled WGS sequence"/>
</dbReference>
<protein>
    <submittedName>
        <fullName evidence="2">LysM domain-containing protein</fullName>
    </submittedName>
</protein>
<dbReference type="Pfam" id="PF01476">
    <property type="entry name" value="LysM"/>
    <property type="match status" value="1"/>
</dbReference>
<dbReference type="STRING" id="589385.SAMN05421504_10986"/>
<keyword evidence="3" id="KW-1185">Reference proteome</keyword>
<dbReference type="AlphaFoldDB" id="A0A1H3Q2Q5"/>
<dbReference type="InterPro" id="IPR036779">
    <property type="entry name" value="LysM_dom_sf"/>
</dbReference>
<gene>
    <name evidence="2" type="ORF">SAMN05421504_10986</name>
</gene>
<proteinExistence type="predicted"/>
<dbReference type="CDD" id="cd00118">
    <property type="entry name" value="LysM"/>
    <property type="match status" value="1"/>
</dbReference>
<evidence type="ECO:0000313" key="3">
    <source>
        <dbReference type="Proteomes" id="UP000199515"/>
    </source>
</evidence>
<dbReference type="OrthoDB" id="3699712at2"/>
<dbReference type="SMART" id="SM00257">
    <property type="entry name" value="LysM"/>
    <property type="match status" value="1"/>
</dbReference>
<dbReference type="Gene3D" id="3.10.350.10">
    <property type="entry name" value="LysM domain"/>
    <property type="match status" value="1"/>
</dbReference>
<dbReference type="RefSeq" id="WP_091296229.1">
    <property type="nucleotide sequence ID" value="NZ_FNON01000009.1"/>
</dbReference>
<sequence>MSILVGEGLIRSVARRPVAAPERVAPPRLRVRRLGETRRPPTRARVVAGRKAGAVAPCAPRRIAVRWPWLVALAVAAGLGVTGLGVLANGVSPSAVPEQTATVSVAPGETLSDIAARFAPGSETGAVVDRIKQLNDLQDAAIVPGLPLTVPVARGVEPARP</sequence>
<dbReference type="InterPro" id="IPR018392">
    <property type="entry name" value="LysM"/>
</dbReference>
<dbReference type="EMBL" id="FNON01000009">
    <property type="protein sequence ID" value="SDZ07822.1"/>
    <property type="molecule type" value="Genomic_DNA"/>
</dbReference>
<accession>A0A1H3Q2Q5</accession>
<reference evidence="2 3" key="1">
    <citation type="submission" date="2016-10" db="EMBL/GenBank/DDBJ databases">
        <authorList>
            <person name="de Groot N.N."/>
        </authorList>
    </citation>
    <scope>NUCLEOTIDE SEQUENCE [LARGE SCALE GENOMIC DNA]</scope>
    <source>
        <strain evidence="2 3">CPCC 202699</strain>
    </source>
</reference>
<organism evidence="2 3">
    <name type="scientific">Amycolatopsis xylanica</name>
    <dbReference type="NCBI Taxonomy" id="589385"/>
    <lineage>
        <taxon>Bacteria</taxon>
        <taxon>Bacillati</taxon>
        <taxon>Actinomycetota</taxon>
        <taxon>Actinomycetes</taxon>
        <taxon>Pseudonocardiales</taxon>
        <taxon>Pseudonocardiaceae</taxon>
        <taxon>Amycolatopsis</taxon>
    </lineage>
</organism>
<evidence type="ECO:0000313" key="2">
    <source>
        <dbReference type="EMBL" id="SDZ07822.1"/>
    </source>
</evidence>
<evidence type="ECO:0000259" key="1">
    <source>
        <dbReference type="SMART" id="SM00257"/>
    </source>
</evidence>